<protein>
    <submittedName>
        <fullName evidence="2">Fibrobacter succinogenes major paralogous domain-containing protein</fullName>
    </submittedName>
</protein>
<dbReference type="EMBL" id="JADFTZ010000016">
    <property type="protein sequence ID" value="MBE9577577.1"/>
    <property type="molecule type" value="Genomic_DNA"/>
</dbReference>
<reference evidence="2 3" key="1">
    <citation type="submission" date="2020-10" db="EMBL/GenBank/DDBJ databases">
        <title>The genome sequence of Flavobacterium aquaticum 1Y8A.</title>
        <authorList>
            <person name="Liu Y."/>
        </authorList>
    </citation>
    <scope>NUCLEOTIDE SEQUENCE [LARGE SCALE GENOMIC DNA]</scope>
    <source>
        <strain evidence="2 3">1Y8A</strain>
    </source>
</reference>
<dbReference type="InterPro" id="IPR011871">
    <property type="entry name" value="Fib_succ_major"/>
</dbReference>
<proteinExistence type="predicted"/>
<comment type="caution">
    <text evidence="2">The sequence shown here is derived from an EMBL/GenBank/DDBJ whole genome shotgun (WGS) entry which is preliminary data.</text>
</comment>
<evidence type="ECO:0000259" key="1">
    <source>
        <dbReference type="Pfam" id="PF09603"/>
    </source>
</evidence>
<gene>
    <name evidence="2" type="ORF">IM755_12760</name>
</gene>
<sequence>FEAGAAGGKFVDGTDPADAVYTAGKVGIGTTTPSGKLTIKGDDAVQVIEDSNGDSMLGIYYRTPNTTVPNLYIAGTSTSNARALSPQISFNRNTTNQGFELFLDGGVDPEVPVEQQTGVVFINNHSGPNARTAIQTETGGTVSIGGIGNNNGGYRRELRNFSVNSDDLTLSGRVKIQEIRDYQNSSNQSSMALSFPDVTTAGILPPRLTTSQMQALAPIPGLMVYNLNVNCLMYFDGTEWRCDKNGTTISSNINPSTLGSTILPEITECLDKVISVSGCASVPNATINDDPVTTLGIEYNWADGMASMGFTDRALVEIGGQCWFRYNSIATPSNYPDLPNTGANIWNSEVDLVPGTYKANDASWGYYNTVQTNGSLGWSTTPATLGDGLLYQFKAAMNGATQERAQGVCPTGFHVPSDCEFMKLETHLGMSAIDSHLNGVTLQRGTDSDVGTKLRGLGGNFNGLLNKTGFNGNLPGYRVNATSQLTFNGRNIFVAYTTSTKSGISYFARVLISNQKDVRRPIYSRVASSLRCLKD</sequence>
<dbReference type="Pfam" id="PF09603">
    <property type="entry name" value="Fib_succ_major"/>
    <property type="match status" value="1"/>
</dbReference>
<organism evidence="2 3">
    <name type="scientific">Flavobacterium proteolyticum</name>
    <dbReference type="NCBI Taxonomy" id="2911683"/>
    <lineage>
        <taxon>Bacteria</taxon>
        <taxon>Pseudomonadati</taxon>
        <taxon>Bacteroidota</taxon>
        <taxon>Flavobacteriia</taxon>
        <taxon>Flavobacteriales</taxon>
        <taxon>Flavobacteriaceae</taxon>
        <taxon>Flavobacterium</taxon>
    </lineage>
</organism>
<dbReference type="RefSeq" id="WP_194097463.1">
    <property type="nucleotide sequence ID" value="NZ_JADFTZ010000016.1"/>
</dbReference>
<feature type="domain" description="Fibrobacter succinogenes major paralogous" evidence="1">
    <location>
        <begin position="316"/>
        <end position="534"/>
    </location>
</feature>
<evidence type="ECO:0000313" key="2">
    <source>
        <dbReference type="EMBL" id="MBE9577577.1"/>
    </source>
</evidence>
<evidence type="ECO:0000313" key="3">
    <source>
        <dbReference type="Proteomes" id="UP000656274"/>
    </source>
</evidence>
<feature type="non-terminal residue" evidence="2">
    <location>
        <position position="1"/>
    </location>
</feature>
<keyword evidence="3" id="KW-1185">Reference proteome</keyword>
<name>A0ABR9WVB5_9FLAO</name>
<accession>A0ABR9WVB5</accession>
<dbReference type="Proteomes" id="UP000656274">
    <property type="component" value="Unassembled WGS sequence"/>
</dbReference>